<dbReference type="InterPro" id="IPR013419">
    <property type="entry name" value="CRISPR-assoc_prot_Cas7/Csh2"/>
</dbReference>
<dbReference type="EMBL" id="DSIY01000086">
    <property type="protein sequence ID" value="HEG90552.1"/>
    <property type="molecule type" value="Genomic_DNA"/>
</dbReference>
<organism evidence="1">
    <name type="scientific">Thermorudis peleae</name>
    <dbReference type="NCBI Taxonomy" id="1382356"/>
    <lineage>
        <taxon>Bacteria</taxon>
        <taxon>Pseudomonadati</taxon>
        <taxon>Thermomicrobiota</taxon>
        <taxon>Thermomicrobia</taxon>
        <taxon>Thermomicrobia incertae sedis</taxon>
        <taxon>Thermorudis</taxon>
    </lineage>
</organism>
<sequence>MDDGVIRNADIVFLYDAKLTNPNGDPDDENRPRMDPFTRRALVSDVRLKRYLRDYWIEQGLDVWVRTREDGTRLDASTRLDDLRQAYAQETGQQAGRRTRDEAGFRDWFLDRLIDVRLFGATLPIKAEDGGRGLSEQYTGPVQFAWGYSLHEVELNPSNSITSTFAGRGGEKGEYGTIGKDWRLLYALIGFWGHVASQRARHTRMTPADLATLEQGLLRCLTSEATTRSKVGQTPRLYVRVDWRDHSPPFGDPRDGLKLLPVSEDLPVERWRSIEEYVLDLQPLVDRLTRYRDQIAGIRYWRHDELNVRGVELLRSLTGFSMVSP</sequence>
<reference evidence="1" key="1">
    <citation type="journal article" date="2020" name="mSystems">
        <title>Genome- and Community-Level Interaction Insights into Carbon Utilization and Element Cycling Functions of Hydrothermarchaeota in Hydrothermal Sediment.</title>
        <authorList>
            <person name="Zhou Z."/>
            <person name="Liu Y."/>
            <person name="Xu W."/>
            <person name="Pan J."/>
            <person name="Luo Z.H."/>
            <person name="Li M."/>
        </authorList>
    </citation>
    <scope>NUCLEOTIDE SEQUENCE [LARGE SCALE GENOMIC DNA]</scope>
    <source>
        <strain evidence="1">SpSt-210</strain>
    </source>
</reference>
<dbReference type="AlphaFoldDB" id="A0A831X6X7"/>
<proteinExistence type="predicted"/>
<dbReference type="GO" id="GO:0043571">
    <property type="term" value="P:maintenance of CRISPR repeat elements"/>
    <property type="evidence" value="ECO:0007669"/>
    <property type="project" value="InterPro"/>
</dbReference>
<gene>
    <name evidence="1" type="primary">cas7b</name>
    <name evidence="1" type="ORF">ENP34_03795</name>
</gene>
<dbReference type="NCBIfam" id="TIGR01595">
    <property type="entry name" value="cas_CT1132"/>
    <property type="match status" value="1"/>
</dbReference>
<accession>A0A831X6X7</accession>
<protein>
    <submittedName>
        <fullName evidence="1">Type I-B CRISPR-associated protein Cas7/Csh2</fullName>
    </submittedName>
</protein>
<dbReference type="InterPro" id="IPR006482">
    <property type="entry name" value="Cas7_Csh2/Csh2"/>
</dbReference>
<dbReference type="NCBIfam" id="TIGR02590">
    <property type="entry name" value="cas_Csh2"/>
    <property type="match status" value="1"/>
</dbReference>
<dbReference type="Pfam" id="PF05107">
    <property type="entry name" value="Cas_Cas7"/>
    <property type="match status" value="1"/>
</dbReference>
<comment type="caution">
    <text evidence="1">The sequence shown here is derived from an EMBL/GenBank/DDBJ whole genome shotgun (WGS) entry which is preliminary data.</text>
</comment>
<evidence type="ECO:0000313" key="1">
    <source>
        <dbReference type="EMBL" id="HEG90552.1"/>
    </source>
</evidence>
<name>A0A831X6X7_9BACT</name>